<reference evidence="2" key="1">
    <citation type="submission" date="2025-02" db="EMBL/GenBank/DDBJ databases">
        <authorList>
            <consortium name="NCBI Genome Project"/>
        </authorList>
    </citation>
    <scope>NUCLEOTIDE SEQUENCE</scope>
</reference>
<accession>A0AAJ8BS16</accession>
<protein>
    <submittedName>
        <fullName evidence="2">Uncharacterized protein</fullName>
    </submittedName>
</protein>
<evidence type="ECO:0000256" key="1">
    <source>
        <dbReference type="SAM" id="MobiDB-lite"/>
    </source>
</evidence>
<name>A0AAJ8BS16_ASPNG</name>
<gene>
    <name evidence="2" type="ORF">An17g01290</name>
</gene>
<dbReference type="RefSeq" id="XP_059602817.1">
    <property type="nucleotide sequence ID" value="XM_059745460.1"/>
</dbReference>
<dbReference type="AlphaFoldDB" id="A0AAJ8BS16"/>
<reference evidence="2" key="2">
    <citation type="submission" date="2025-08" db="UniProtKB">
        <authorList>
            <consortium name="RefSeq"/>
        </authorList>
    </citation>
    <scope>IDENTIFICATION</scope>
</reference>
<dbReference type="KEGG" id="ang:An17g01290"/>
<evidence type="ECO:0000313" key="2">
    <source>
        <dbReference type="RefSeq" id="XP_059602817.1"/>
    </source>
</evidence>
<organism evidence="2">
    <name type="scientific">Aspergillus niger</name>
    <dbReference type="NCBI Taxonomy" id="5061"/>
    <lineage>
        <taxon>Eukaryota</taxon>
        <taxon>Fungi</taxon>
        <taxon>Dikarya</taxon>
        <taxon>Ascomycota</taxon>
        <taxon>Pezizomycotina</taxon>
        <taxon>Eurotiomycetes</taxon>
        <taxon>Eurotiomycetidae</taxon>
        <taxon>Eurotiales</taxon>
        <taxon>Aspergillaceae</taxon>
        <taxon>Aspergillus</taxon>
        <taxon>Aspergillus subgen. Circumdati</taxon>
    </lineage>
</organism>
<dbReference type="GeneID" id="84593584"/>
<sequence>MNRPTPPNPELGTEMGPRSIYIDLHALLHEIKAQGRGWTRQIPRFLVKAEWVLSKTSDKDWCNATVISIICSDINVNKAGQRHGKPDTKGRPGGSPMEGSVNTNQIAAVSQPMNTKAVSFEGPPNAPAVTQTI</sequence>
<dbReference type="VEuPathDB" id="FungiDB:An17g01290"/>
<proteinExistence type="predicted"/>
<feature type="region of interest" description="Disordered" evidence="1">
    <location>
        <begin position="78"/>
        <end position="101"/>
    </location>
</feature>